<dbReference type="InterPro" id="IPR041122">
    <property type="entry name" value="RecJ_OB"/>
</dbReference>
<dbReference type="GO" id="GO:0003676">
    <property type="term" value="F:nucleic acid binding"/>
    <property type="evidence" value="ECO:0007669"/>
    <property type="project" value="InterPro"/>
</dbReference>
<dbReference type="SUPFAM" id="SSF64182">
    <property type="entry name" value="DHH phosphoesterases"/>
    <property type="match status" value="1"/>
</dbReference>
<name>A0A562WTH9_9BACT</name>
<evidence type="ECO:0000256" key="5">
    <source>
        <dbReference type="ARBA" id="ARBA00022839"/>
    </source>
</evidence>
<dbReference type="Pfam" id="PF01368">
    <property type="entry name" value="DHH"/>
    <property type="match status" value="1"/>
</dbReference>
<dbReference type="InterPro" id="IPR004610">
    <property type="entry name" value="RecJ"/>
</dbReference>
<dbReference type="InterPro" id="IPR001667">
    <property type="entry name" value="DDH_dom"/>
</dbReference>
<comment type="similarity">
    <text evidence="1">Belongs to the RecJ family.</text>
</comment>
<dbReference type="GO" id="GO:0006281">
    <property type="term" value="P:DNA repair"/>
    <property type="evidence" value="ECO:0007669"/>
    <property type="project" value="InterPro"/>
</dbReference>
<dbReference type="PANTHER" id="PTHR30255">
    <property type="entry name" value="SINGLE-STRANDED-DNA-SPECIFIC EXONUCLEASE RECJ"/>
    <property type="match status" value="1"/>
</dbReference>
<dbReference type="InterPro" id="IPR003156">
    <property type="entry name" value="DHHA1_dom"/>
</dbReference>
<dbReference type="NCBIfam" id="TIGR00644">
    <property type="entry name" value="recJ"/>
    <property type="match status" value="1"/>
</dbReference>
<dbReference type="InterPro" id="IPR051673">
    <property type="entry name" value="SSDNA_exonuclease_RecJ"/>
</dbReference>
<dbReference type="Pfam" id="PF17768">
    <property type="entry name" value="RecJ_OB"/>
    <property type="match status" value="1"/>
</dbReference>
<dbReference type="GO" id="GO:0006310">
    <property type="term" value="P:DNA recombination"/>
    <property type="evidence" value="ECO:0007669"/>
    <property type="project" value="InterPro"/>
</dbReference>
<keyword evidence="3" id="KW-0540">Nuclease</keyword>
<evidence type="ECO:0000259" key="6">
    <source>
        <dbReference type="Pfam" id="PF01368"/>
    </source>
</evidence>
<evidence type="ECO:0000313" key="9">
    <source>
        <dbReference type="EMBL" id="TWJ32744.1"/>
    </source>
</evidence>
<dbReference type="Proteomes" id="UP000319449">
    <property type="component" value="Unassembled WGS sequence"/>
</dbReference>
<dbReference type="Gene3D" id="3.10.310.30">
    <property type="match status" value="1"/>
</dbReference>
<feature type="domain" description="DHHA1" evidence="7">
    <location>
        <begin position="362"/>
        <end position="451"/>
    </location>
</feature>
<comment type="caution">
    <text evidence="9">The sequence shown here is derived from an EMBL/GenBank/DDBJ whole genome shotgun (WGS) entry which is preliminary data.</text>
</comment>
<reference evidence="9 10" key="1">
    <citation type="submission" date="2019-07" db="EMBL/GenBank/DDBJ databases">
        <title>Genomic Encyclopedia of Archaeal and Bacterial Type Strains, Phase II (KMG-II): from individual species to whole genera.</title>
        <authorList>
            <person name="Goeker M."/>
        </authorList>
    </citation>
    <scope>NUCLEOTIDE SEQUENCE [LARGE SCALE GENOMIC DNA]</scope>
    <source>
        <strain evidence="9 10">ATCC BAA-1139</strain>
    </source>
</reference>
<dbReference type="OrthoDB" id="9809852at2"/>
<dbReference type="RefSeq" id="WP_145018292.1">
    <property type="nucleotide sequence ID" value="NZ_VLLN01000003.1"/>
</dbReference>
<organism evidence="9 10">
    <name type="scientific">Geobacter argillaceus</name>
    <dbReference type="NCBI Taxonomy" id="345631"/>
    <lineage>
        <taxon>Bacteria</taxon>
        <taxon>Pseudomonadati</taxon>
        <taxon>Thermodesulfobacteriota</taxon>
        <taxon>Desulfuromonadia</taxon>
        <taxon>Geobacterales</taxon>
        <taxon>Geobacteraceae</taxon>
        <taxon>Geobacter</taxon>
    </lineage>
</organism>
<keyword evidence="4" id="KW-0378">Hydrolase</keyword>
<dbReference type="Gene3D" id="3.90.1640.30">
    <property type="match status" value="1"/>
</dbReference>
<dbReference type="InterPro" id="IPR038763">
    <property type="entry name" value="DHH_sf"/>
</dbReference>
<sequence>MHPVIERRWTLKNAGETVVGQLCRELGVGRSVATVLANRGYAEPAAAGSFLEPALAGLHDPFLLAGMSEAVDRLVTARKEREQVCIYGDYDVDGVSSTVLLMDFFRRVGIPCSYHIPHRMDEGYGLSRDGLVMVAKSGARVVVSVDCGITAVDEARWCAENGLDLIITDHHMPGPEIPSAVAVVNPLQPGCGAPFRQLAGVGLAFKLVVALRARLRAEGVYAGGGEPNLRQYLDLVALGTIADLVPLVGENRIIARYGLQELTNSHRVGITALKEVAGVNGQVTCGAVGFRLAPRLNAAGRLDDAARGVELLLTDDPIRARELAVELDAGNRERQELEQEILRDALALVREDAAMHGRRSIVLASPDWHPGVIGIVASRIVELYHRPTVLIALQDGNGKGSGRSIPAFHLRDALAACSDHLLKFGGHRQAAGLAIDESTLAAFVERFDEVAAGLLTPDDLMPELTLEGVLEPAEITTELVRELERLAPFGIGNSEPLFLVRGARVENRRELKGGHLRLTLSYGGYSLSAIAFNMSGHPATAETLDLVCSPQLNEWNGRTAVQLKIRDMKNP</sequence>
<evidence type="ECO:0000256" key="4">
    <source>
        <dbReference type="ARBA" id="ARBA00022801"/>
    </source>
</evidence>
<keyword evidence="5 9" id="KW-0269">Exonuclease</keyword>
<evidence type="ECO:0000256" key="1">
    <source>
        <dbReference type="ARBA" id="ARBA00005915"/>
    </source>
</evidence>
<feature type="domain" description="RecJ OB" evidence="8">
    <location>
        <begin position="467"/>
        <end position="567"/>
    </location>
</feature>
<proteinExistence type="inferred from homology"/>
<gene>
    <name evidence="9" type="ORF">JN12_00721</name>
</gene>
<feature type="domain" description="DDH" evidence="6">
    <location>
        <begin position="83"/>
        <end position="240"/>
    </location>
</feature>
<dbReference type="GO" id="GO:0008409">
    <property type="term" value="F:5'-3' exonuclease activity"/>
    <property type="evidence" value="ECO:0007669"/>
    <property type="project" value="InterPro"/>
</dbReference>
<evidence type="ECO:0000256" key="2">
    <source>
        <dbReference type="ARBA" id="ARBA00019841"/>
    </source>
</evidence>
<accession>A0A562WTH9</accession>
<dbReference type="Pfam" id="PF02272">
    <property type="entry name" value="DHHA1"/>
    <property type="match status" value="1"/>
</dbReference>
<evidence type="ECO:0000259" key="7">
    <source>
        <dbReference type="Pfam" id="PF02272"/>
    </source>
</evidence>
<evidence type="ECO:0000259" key="8">
    <source>
        <dbReference type="Pfam" id="PF17768"/>
    </source>
</evidence>
<keyword evidence="10" id="KW-1185">Reference proteome</keyword>
<evidence type="ECO:0000256" key="3">
    <source>
        <dbReference type="ARBA" id="ARBA00022722"/>
    </source>
</evidence>
<dbReference type="AlphaFoldDB" id="A0A562WTH9"/>
<dbReference type="EMBL" id="VLLN01000003">
    <property type="protein sequence ID" value="TWJ32744.1"/>
    <property type="molecule type" value="Genomic_DNA"/>
</dbReference>
<protein>
    <recommendedName>
        <fullName evidence="2">Single-stranded-DNA-specific exonuclease RecJ</fullName>
    </recommendedName>
</protein>
<evidence type="ECO:0000313" key="10">
    <source>
        <dbReference type="Proteomes" id="UP000319449"/>
    </source>
</evidence>
<dbReference type="PANTHER" id="PTHR30255:SF2">
    <property type="entry name" value="SINGLE-STRANDED-DNA-SPECIFIC EXONUCLEASE RECJ"/>
    <property type="match status" value="1"/>
</dbReference>